<dbReference type="EMBL" id="ARYL01000001">
    <property type="protein sequence ID" value="KDA04438.1"/>
    <property type="molecule type" value="Genomic_DNA"/>
</dbReference>
<feature type="transmembrane region" description="Helical" evidence="6">
    <location>
        <begin position="52"/>
        <end position="74"/>
    </location>
</feature>
<keyword evidence="5 6" id="KW-0472">Membrane</keyword>
<evidence type="ECO:0000256" key="2">
    <source>
        <dbReference type="ARBA" id="ARBA00007524"/>
    </source>
</evidence>
<feature type="transmembrane region" description="Helical" evidence="6">
    <location>
        <begin position="111"/>
        <end position="128"/>
    </location>
</feature>
<dbReference type="GO" id="GO:0033013">
    <property type="term" value="P:tetrapyrrole metabolic process"/>
    <property type="evidence" value="ECO:0007669"/>
    <property type="project" value="UniProtKB-ARBA"/>
</dbReference>
<keyword evidence="8" id="KW-1185">Reference proteome</keyword>
<dbReference type="PANTHER" id="PTHR10057:SF0">
    <property type="entry name" value="TRANSLOCATOR PROTEIN"/>
    <property type="match status" value="1"/>
</dbReference>
<proteinExistence type="inferred from homology"/>
<evidence type="ECO:0000256" key="3">
    <source>
        <dbReference type="ARBA" id="ARBA00022692"/>
    </source>
</evidence>
<dbReference type="PANTHER" id="PTHR10057">
    <property type="entry name" value="PERIPHERAL-TYPE BENZODIAZEPINE RECEPTOR"/>
    <property type="match status" value="1"/>
</dbReference>
<feature type="transmembrane region" description="Helical" evidence="6">
    <location>
        <begin position="12"/>
        <end position="32"/>
    </location>
</feature>
<dbReference type="InterPro" id="IPR004307">
    <property type="entry name" value="TspO_MBR"/>
</dbReference>
<dbReference type="InterPro" id="IPR038330">
    <property type="entry name" value="TspO/MBR-related_sf"/>
</dbReference>
<evidence type="ECO:0000256" key="5">
    <source>
        <dbReference type="ARBA" id="ARBA00023136"/>
    </source>
</evidence>
<comment type="caution">
    <text evidence="7">The sequence shown here is derived from an EMBL/GenBank/DDBJ whole genome shotgun (WGS) entry which is preliminary data.</text>
</comment>
<accession>A0A059GD98</accession>
<dbReference type="GO" id="GO:0016020">
    <property type="term" value="C:membrane"/>
    <property type="evidence" value="ECO:0007669"/>
    <property type="project" value="UniProtKB-SubCell"/>
</dbReference>
<feature type="transmembrane region" description="Helical" evidence="6">
    <location>
        <begin position="140"/>
        <end position="162"/>
    </location>
</feature>
<dbReference type="Gene3D" id="1.20.1260.100">
    <property type="entry name" value="TspO/MBR protein"/>
    <property type="match status" value="1"/>
</dbReference>
<evidence type="ECO:0000256" key="1">
    <source>
        <dbReference type="ARBA" id="ARBA00004141"/>
    </source>
</evidence>
<comment type="subcellular location">
    <subcellularLocation>
        <location evidence="1">Membrane</location>
        <topology evidence="1">Multi-pass membrane protein</topology>
    </subcellularLocation>
</comment>
<dbReference type="AlphaFoldDB" id="A0A059GD98"/>
<dbReference type="Pfam" id="PF03073">
    <property type="entry name" value="TspO_MBR"/>
    <property type="match status" value="1"/>
</dbReference>
<evidence type="ECO:0000313" key="8">
    <source>
        <dbReference type="Proteomes" id="UP000024942"/>
    </source>
</evidence>
<dbReference type="CDD" id="cd15904">
    <property type="entry name" value="TSPO_MBR"/>
    <property type="match status" value="1"/>
</dbReference>
<keyword evidence="4 6" id="KW-1133">Transmembrane helix</keyword>
<dbReference type="PROSITE" id="PS51257">
    <property type="entry name" value="PROKAR_LIPOPROTEIN"/>
    <property type="match status" value="1"/>
</dbReference>
<evidence type="ECO:0000313" key="7">
    <source>
        <dbReference type="EMBL" id="KDA04438.1"/>
    </source>
</evidence>
<dbReference type="FunFam" id="1.20.1260.100:FF:000001">
    <property type="entry name" value="translocator protein 2"/>
    <property type="match status" value="1"/>
</dbReference>
<sequence>MVVVREYPFPWASGVLVVASAVVACGLGLMVVSGASLEWYAGLAKPPLVPTGTAVMAAWPVALITVVAGALMVSKSAGSFRAASSALGLYFMLLGVGMIWNLAFFGLEDTGLAFCIMAGLLLLAFAMVREFDRHSRTAALIQLPYLGWLLFASYMTASLWGANPGA</sequence>
<dbReference type="STRING" id="1280953.HOC_01105"/>
<dbReference type="Proteomes" id="UP000024942">
    <property type="component" value="Unassembled WGS sequence"/>
</dbReference>
<keyword evidence="3 6" id="KW-0812">Transmembrane</keyword>
<evidence type="ECO:0000256" key="4">
    <source>
        <dbReference type="ARBA" id="ARBA00022989"/>
    </source>
</evidence>
<dbReference type="PIRSF" id="PIRSF005859">
    <property type="entry name" value="PBR"/>
    <property type="match status" value="1"/>
</dbReference>
<evidence type="ECO:0000256" key="6">
    <source>
        <dbReference type="SAM" id="Phobius"/>
    </source>
</evidence>
<gene>
    <name evidence="7" type="ORF">HOC_01105</name>
</gene>
<protein>
    <submittedName>
        <fullName evidence="7">TspO and MBR like protein</fullName>
    </submittedName>
</protein>
<comment type="similarity">
    <text evidence="2">Belongs to the TspO/BZRP family.</text>
</comment>
<feature type="transmembrane region" description="Helical" evidence="6">
    <location>
        <begin position="86"/>
        <end position="105"/>
    </location>
</feature>
<name>A0A059GD98_9PROT</name>
<reference evidence="7 8" key="1">
    <citation type="journal article" date="2014" name="Antonie Van Leeuwenhoek">
        <title>Hyphomonas beringensis sp. nov. and Hyphomonas chukchiensis sp. nov., isolated from surface seawater of the Bering Sea and Chukchi Sea.</title>
        <authorList>
            <person name="Li C."/>
            <person name="Lai Q."/>
            <person name="Li G."/>
            <person name="Dong C."/>
            <person name="Wang J."/>
            <person name="Liao Y."/>
            <person name="Shao Z."/>
        </authorList>
    </citation>
    <scope>NUCLEOTIDE SEQUENCE [LARGE SCALE GENOMIC DNA]</scope>
    <source>
        <strain evidence="7 8">SCH89</strain>
    </source>
</reference>
<dbReference type="PATRIC" id="fig|1280953.3.peg.220"/>
<dbReference type="eggNOG" id="COG3476">
    <property type="taxonomic scope" value="Bacteria"/>
</dbReference>
<organism evidence="7 8">
    <name type="scientific">Hyphomonas oceanitis SCH89</name>
    <dbReference type="NCBI Taxonomy" id="1280953"/>
    <lineage>
        <taxon>Bacteria</taxon>
        <taxon>Pseudomonadati</taxon>
        <taxon>Pseudomonadota</taxon>
        <taxon>Alphaproteobacteria</taxon>
        <taxon>Hyphomonadales</taxon>
        <taxon>Hyphomonadaceae</taxon>
        <taxon>Hyphomonas</taxon>
    </lineage>
</organism>